<dbReference type="SUPFAM" id="SSF89919">
    <property type="entry name" value="Ribosome-binding factor A, RbfA"/>
    <property type="match status" value="1"/>
</dbReference>
<dbReference type="OMA" id="CINVYWL"/>
<feature type="compositionally biased region" description="Polar residues" evidence="1">
    <location>
        <begin position="67"/>
        <end position="85"/>
    </location>
</feature>
<sequence length="413" mass="47418">MLRNQGKNKPIIKFFIPASQTQQQTRLIHVQNHVLFNKNTAIFRQGKIMGKLFGDRVSGSKKRWFPSTESSQPGGNSVMFKQSQFGKKPNGGGKNATRRMTVLNKLFMKHVTDLMATGEISETILGKGLQVSRVKISQDFAYVNVFWLSTGEPGKDALLEHELQRCSGLLRHELSQLGLMGVVPRIKFVKDKLYTNMNQVEALLRNMDFGAEEEDDDNEGKEDIDYLNKHAAETMKQEFYGAVNVENKPKVVEIKEEHQENLVHLPEIDANVPEMRHDVLGLDHKGIMLKILTKMRKSKQAWDQHLQNQSVELDQTTSSAIPSTSFEQLNKINEKLAKAAANSEKFEAFLAKRKERRNTPERKKFRESDHQIYDEHAGEQIDYANLVLSSRQRQLYEAEDFLPEEEVENRKHK</sequence>
<evidence type="ECO:0008006" key="4">
    <source>
        <dbReference type="Google" id="ProtNLM"/>
    </source>
</evidence>
<dbReference type="InterPro" id="IPR000238">
    <property type="entry name" value="RbfA"/>
</dbReference>
<reference evidence="2 3" key="1">
    <citation type="journal article" date="2015" name="Nat. Commun.">
        <title>Lucilia cuprina genome unlocks parasitic fly biology to underpin future interventions.</title>
        <authorList>
            <person name="Anstead C.A."/>
            <person name="Korhonen P.K."/>
            <person name="Young N.D."/>
            <person name="Hall R.S."/>
            <person name="Jex A.R."/>
            <person name="Murali S.C."/>
            <person name="Hughes D.S."/>
            <person name="Lee S.F."/>
            <person name="Perry T."/>
            <person name="Stroehlein A.J."/>
            <person name="Ansell B.R."/>
            <person name="Breugelmans B."/>
            <person name="Hofmann A."/>
            <person name="Qu J."/>
            <person name="Dugan S."/>
            <person name="Lee S.L."/>
            <person name="Chao H."/>
            <person name="Dinh H."/>
            <person name="Han Y."/>
            <person name="Doddapaneni H.V."/>
            <person name="Worley K.C."/>
            <person name="Muzny D.M."/>
            <person name="Ioannidis P."/>
            <person name="Waterhouse R.M."/>
            <person name="Zdobnov E.M."/>
            <person name="James P.J."/>
            <person name="Bagnall N.H."/>
            <person name="Kotze A.C."/>
            <person name="Gibbs R.A."/>
            <person name="Richards S."/>
            <person name="Batterham P."/>
            <person name="Gasser R.B."/>
        </authorList>
    </citation>
    <scope>NUCLEOTIDE SEQUENCE [LARGE SCALE GENOMIC DNA]</scope>
    <source>
        <strain evidence="2 3">LS</strain>
        <tissue evidence="2">Full body</tissue>
    </source>
</reference>
<dbReference type="InterPro" id="IPR023799">
    <property type="entry name" value="RbfA_dom_sf"/>
</dbReference>
<dbReference type="InterPro" id="IPR039212">
    <property type="entry name" value="RBFA_mitochondrial"/>
</dbReference>
<dbReference type="PANTHER" id="PTHR14725:SF0">
    <property type="entry name" value="RIBOSOME-BINDING FACTOR A, MITOCHONDRIAL-RELATED"/>
    <property type="match status" value="1"/>
</dbReference>
<accession>A0A0L0C524</accession>
<dbReference type="EMBL" id="JRES01000981">
    <property type="protein sequence ID" value="KNC26539.1"/>
    <property type="molecule type" value="Genomic_DNA"/>
</dbReference>
<name>A0A0L0C524_LUCCU</name>
<dbReference type="InterPro" id="IPR015946">
    <property type="entry name" value="KH_dom-like_a/b"/>
</dbReference>
<organism evidence="2 3">
    <name type="scientific">Lucilia cuprina</name>
    <name type="common">Green bottle fly</name>
    <name type="synonym">Australian sheep blowfly</name>
    <dbReference type="NCBI Taxonomy" id="7375"/>
    <lineage>
        <taxon>Eukaryota</taxon>
        <taxon>Metazoa</taxon>
        <taxon>Ecdysozoa</taxon>
        <taxon>Arthropoda</taxon>
        <taxon>Hexapoda</taxon>
        <taxon>Insecta</taxon>
        <taxon>Pterygota</taxon>
        <taxon>Neoptera</taxon>
        <taxon>Endopterygota</taxon>
        <taxon>Diptera</taxon>
        <taxon>Brachycera</taxon>
        <taxon>Muscomorpha</taxon>
        <taxon>Oestroidea</taxon>
        <taxon>Calliphoridae</taxon>
        <taxon>Luciliinae</taxon>
        <taxon>Lucilia</taxon>
    </lineage>
</organism>
<dbReference type="PANTHER" id="PTHR14725">
    <property type="entry name" value="RIBOSOME-BINDING FACTOR A, MITOCHONDRIAL-RELATED"/>
    <property type="match status" value="1"/>
</dbReference>
<keyword evidence="3" id="KW-1185">Reference proteome</keyword>
<dbReference type="Gene3D" id="3.30.300.20">
    <property type="match status" value="1"/>
</dbReference>
<dbReference type="Pfam" id="PF02033">
    <property type="entry name" value="RBFA"/>
    <property type="match status" value="1"/>
</dbReference>
<gene>
    <name evidence="2" type="ORF">FF38_04159</name>
</gene>
<protein>
    <recommendedName>
        <fullName evidence="4">Ribosome-binding factor A, mitochondrial</fullName>
    </recommendedName>
</protein>
<evidence type="ECO:0000313" key="3">
    <source>
        <dbReference type="Proteomes" id="UP000037069"/>
    </source>
</evidence>
<dbReference type="GO" id="GO:0006364">
    <property type="term" value="P:rRNA processing"/>
    <property type="evidence" value="ECO:0007669"/>
    <property type="project" value="InterPro"/>
</dbReference>
<evidence type="ECO:0000256" key="1">
    <source>
        <dbReference type="SAM" id="MobiDB-lite"/>
    </source>
</evidence>
<dbReference type="Proteomes" id="UP000037069">
    <property type="component" value="Unassembled WGS sequence"/>
</dbReference>
<evidence type="ECO:0000313" key="2">
    <source>
        <dbReference type="EMBL" id="KNC26539.1"/>
    </source>
</evidence>
<dbReference type="STRING" id="7375.A0A0L0C524"/>
<dbReference type="OrthoDB" id="418445at2759"/>
<comment type="caution">
    <text evidence="2">The sequence shown here is derived from an EMBL/GenBank/DDBJ whole genome shotgun (WGS) entry which is preliminary data.</text>
</comment>
<proteinExistence type="predicted"/>
<dbReference type="AlphaFoldDB" id="A0A0L0C524"/>
<feature type="region of interest" description="Disordered" evidence="1">
    <location>
        <begin position="63"/>
        <end position="96"/>
    </location>
</feature>